<comment type="subcellular location">
    <subcellularLocation>
        <location evidence="1 8">Cell membrane</location>
        <topology evidence="1 8">Multi-pass membrane protein</topology>
    </subcellularLocation>
</comment>
<evidence type="ECO:0000256" key="4">
    <source>
        <dbReference type="ARBA" id="ARBA00022475"/>
    </source>
</evidence>
<feature type="transmembrane region" description="Helical" evidence="8">
    <location>
        <begin position="272"/>
        <end position="297"/>
    </location>
</feature>
<accession>A0A3A5KU54</accession>
<name>A0A3A5KU54_9HYPH</name>
<evidence type="ECO:0000256" key="2">
    <source>
        <dbReference type="ARBA" id="ARBA00007069"/>
    </source>
</evidence>
<evidence type="ECO:0000256" key="1">
    <source>
        <dbReference type="ARBA" id="ARBA00004651"/>
    </source>
</evidence>
<evidence type="ECO:0000256" key="8">
    <source>
        <dbReference type="RuleBase" id="RU363032"/>
    </source>
</evidence>
<dbReference type="InterPro" id="IPR035906">
    <property type="entry name" value="MetI-like_sf"/>
</dbReference>
<comment type="caution">
    <text evidence="10">The sequence shown here is derived from an EMBL/GenBank/DDBJ whole genome shotgun (WGS) entry which is preliminary data.</text>
</comment>
<keyword evidence="4" id="KW-1003">Cell membrane</keyword>
<evidence type="ECO:0000256" key="7">
    <source>
        <dbReference type="ARBA" id="ARBA00023136"/>
    </source>
</evidence>
<feature type="domain" description="ABC transmembrane type-1" evidence="9">
    <location>
        <begin position="87"/>
        <end position="293"/>
    </location>
</feature>
<protein>
    <submittedName>
        <fullName evidence="10">ABC transporter permease</fullName>
    </submittedName>
</protein>
<dbReference type="PANTHER" id="PTHR42929:SF5">
    <property type="entry name" value="ABC TRANSPORTER PERMEASE PROTEIN"/>
    <property type="match status" value="1"/>
</dbReference>
<dbReference type="CDD" id="cd06261">
    <property type="entry name" value="TM_PBP2"/>
    <property type="match status" value="1"/>
</dbReference>
<dbReference type="InterPro" id="IPR000515">
    <property type="entry name" value="MetI-like"/>
</dbReference>
<feature type="transmembrane region" description="Helical" evidence="8">
    <location>
        <begin position="119"/>
        <end position="145"/>
    </location>
</feature>
<evidence type="ECO:0000256" key="5">
    <source>
        <dbReference type="ARBA" id="ARBA00022692"/>
    </source>
</evidence>
<dbReference type="OrthoDB" id="9807047at2"/>
<dbReference type="PANTHER" id="PTHR42929">
    <property type="entry name" value="INNER MEMBRANE ABC TRANSPORTER PERMEASE PROTEIN YDCU-RELATED-RELATED"/>
    <property type="match status" value="1"/>
</dbReference>
<dbReference type="Pfam" id="PF00528">
    <property type="entry name" value="BPD_transp_1"/>
    <property type="match status" value="1"/>
</dbReference>
<sequence>MSMQSARLGDFGAGQDGTLNATALRADARRESFGLLALLSPGLLLVFTVIIIPIGWLFWLSLFDEGGAFSAANYARFFEQASYIRTFITTFKVAFFVTGACVLLGYPLAYMLSQLPRRVASICLIFVILPFWTSVLVRTYAWLVILQRKGLINSWLIDLGVISQPLSLANNFAGVVIGMTHIMLPFLVLPLYASMKTIDTDCLRAGMNLGASPAATFRQIFFPLSLPGLASGVVIVFVLCLGFFVTPALMGGGKVIMWAMRMEQTTSLYSNWGAGAALGVVLLAVTLALLGLFQWLLGARATGVWSSR</sequence>
<evidence type="ECO:0000256" key="6">
    <source>
        <dbReference type="ARBA" id="ARBA00022989"/>
    </source>
</evidence>
<evidence type="ECO:0000256" key="3">
    <source>
        <dbReference type="ARBA" id="ARBA00022448"/>
    </source>
</evidence>
<dbReference type="PROSITE" id="PS50928">
    <property type="entry name" value="ABC_TM1"/>
    <property type="match status" value="1"/>
</dbReference>
<gene>
    <name evidence="10" type="ORF">D3227_11260</name>
</gene>
<keyword evidence="3 8" id="KW-0813">Transport</keyword>
<dbReference type="GO" id="GO:0055085">
    <property type="term" value="P:transmembrane transport"/>
    <property type="evidence" value="ECO:0007669"/>
    <property type="project" value="InterPro"/>
</dbReference>
<evidence type="ECO:0000259" key="9">
    <source>
        <dbReference type="PROSITE" id="PS50928"/>
    </source>
</evidence>
<dbReference type="AlphaFoldDB" id="A0A3A5KU54"/>
<proteinExistence type="inferred from homology"/>
<organism evidence="10 11">
    <name type="scientific">Mesorhizobium waimense</name>
    <dbReference type="NCBI Taxonomy" id="1300307"/>
    <lineage>
        <taxon>Bacteria</taxon>
        <taxon>Pseudomonadati</taxon>
        <taxon>Pseudomonadota</taxon>
        <taxon>Alphaproteobacteria</taxon>
        <taxon>Hyphomicrobiales</taxon>
        <taxon>Phyllobacteriaceae</taxon>
        <taxon>Mesorhizobium</taxon>
    </lineage>
</organism>
<dbReference type="RefSeq" id="WP_120014184.1">
    <property type="nucleotide sequence ID" value="NZ_QZWZ01000007.1"/>
</dbReference>
<keyword evidence="11" id="KW-1185">Reference proteome</keyword>
<dbReference type="GO" id="GO:0005886">
    <property type="term" value="C:plasma membrane"/>
    <property type="evidence" value="ECO:0007669"/>
    <property type="project" value="UniProtKB-SubCell"/>
</dbReference>
<keyword evidence="5 8" id="KW-0812">Transmembrane</keyword>
<reference evidence="10 11" key="1">
    <citation type="submission" date="2018-09" db="EMBL/GenBank/DDBJ databases">
        <title>Mesorhizobium carmichaelinearum sp. nov. isolated from Carmichaelinea spp. root nodules in New Zealand.</title>
        <authorList>
            <person name="De Meyer S.E."/>
        </authorList>
    </citation>
    <scope>NUCLEOTIDE SEQUENCE [LARGE SCALE GENOMIC DNA]</scope>
    <source>
        <strain evidence="10 11">ICMP19557</strain>
    </source>
</reference>
<evidence type="ECO:0000313" key="11">
    <source>
        <dbReference type="Proteomes" id="UP000272706"/>
    </source>
</evidence>
<feature type="transmembrane region" description="Helical" evidence="8">
    <location>
        <begin position="93"/>
        <end position="112"/>
    </location>
</feature>
<keyword evidence="7 8" id="KW-0472">Membrane</keyword>
<feature type="transmembrane region" description="Helical" evidence="8">
    <location>
        <begin position="33"/>
        <end position="59"/>
    </location>
</feature>
<dbReference type="SUPFAM" id="SSF161098">
    <property type="entry name" value="MetI-like"/>
    <property type="match status" value="1"/>
</dbReference>
<dbReference type="EMBL" id="QZWZ01000007">
    <property type="protein sequence ID" value="RJT39965.1"/>
    <property type="molecule type" value="Genomic_DNA"/>
</dbReference>
<dbReference type="Proteomes" id="UP000272706">
    <property type="component" value="Unassembled WGS sequence"/>
</dbReference>
<keyword evidence="6 8" id="KW-1133">Transmembrane helix</keyword>
<dbReference type="Gene3D" id="1.10.3720.10">
    <property type="entry name" value="MetI-like"/>
    <property type="match status" value="1"/>
</dbReference>
<feature type="transmembrane region" description="Helical" evidence="8">
    <location>
        <begin position="228"/>
        <end position="251"/>
    </location>
</feature>
<feature type="transmembrane region" description="Helical" evidence="8">
    <location>
        <begin position="172"/>
        <end position="193"/>
    </location>
</feature>
<evidence type="ECO:0000313" key="10">
    <source>
        <dbReference type="EMBL" id="RJT39965.1"/>
    </source>
</evidence>
<comment type="similarity">
    <text evidence="2">Belongs to the binding-protein-dependent transport system permease family. CysTW subfamily.</text>
</comment>